<feature type="transmembrane region" description="Helical" evidence="1">
    <location>
        <begin position="7"/>
        <end position="28"/>
    </location>
</feature>
<evidence type="ECO:0000256" key="1">
    <source>
        <dbReference type="SAM" id="Phobius"/>
    </source>
</evidence>
<dbReference type="EMBL" id="FPHH01000157">
    <property type="protein sequence ID" value="SFV70774.1"/>
    <property type="molecule type" value="Genomic_DNA"/>
</dbReference>
<protein>
    <recommendedName>
        <fullName evidence="3">Prepilin-type N-terminal cleavage/methylation domain-containing protein</fullName>
    </recommendedName>
</protein>
<accession>A0A1W1CY85</accession>
<dbReference type="Pfam" id="PF07963">
    <property type="entry name" value="N_methyl"/>
    <property type="match status" value="1"/>
</dbReference>
<evidence type="ECO:0000313" key="2">
    <source>
        <dbReference type="EMBL" id="SFV70774.1"/>
    </source>
</evidence>
<keyword evidence="1" id="KW-0472">Membrane</keyword>
<evidence type="ECO:0008006" key="3">
    <source>
        <dbReference type="Google" id="ProtNLM"/>
    </source>
</evidence>
<sequence>MRKGRSAFTLIEMLIAVSIFSIMMLYLYKTYSTLNISNANLEKEVSKIQKIQKIKKVIFLDFTLGIFNPRGMVLINNREKNEDFVVLQSSHSLHRRVNPYVTYIVKDKILYRLESLKKFRSYELSSDAKFDVDVIGEVKSFRIYKTTKKTQSYLVAIKFKSMDDILLKVNPLNEY</sequence>
<name>A0A1W1CY85_9ZZZZ</name>
<dbReference type="InterPro" id="IPR012902">
    <property type="entry name" value="N_methyl_site"/>
</dbReference>
<keyword evidence="1" id="KW-1133">Transmembrane helix</keyword>
<dbReference type="NCBIfam" id="TIGR02532">
    <property type="entry name" value="IV_pilin_GFxxxE"/>
    <property type="match status" value="1"/>
</dbReference>
<dbReference type="AlphaFoldDB" id="A0A1W1CY85"/>
<proteinExistence type="predicted"/>
<reference evidence="2" key="1">
    <citation type="submission" date="2016-10" db="EMBL/GenBank/DDBJ databases">
        <authorList>
            <person name="de Groot N.N."/>
        </authorList>
    </citation>
    <scope>NUCLEOTIDE SEQUENCE</scope>
</reference>
<gene>
    <name evidence="2" type="ORF">MNB_SM-5-1479</name>
</gene>
<organism evidence="2">
    <name type="scientific">hydrothermal vent metagenome</name>
    <dbReference type="NCBI Taxonomy" id="652676"/>
    <lineage>
        <taxon>unclassified sequences</taxon>
        <taxon>metagenomes</taxon>
        <taxon>ecological metagenomes</taxon>
    </lineage>
</organism>
<keyword evidence="1" id="KW-0812">Transmembrane</keyword>